<feature type="domain" description="PA" evidence="6">
    <location>
        <begin position="215"/>
        <end position="285"/>
    </location>
</feature>
<proteinExistence type="inferred from homology"/>
<evidence type="ECO:0008006" key="10">
    <source>
        <dbReference type="Google" id="ProtNLM"/>
    </source>
</evidence>
<comment type="similarity">
    <text evidence="1 3">Belongs to the peptidase S8 family.</text>
</comment>
<dbReference type="SUPFAM" id="SSF52743">
    <property type="entry name" value="Subtilisin-like"/>
    <property type="match status" value="1"/>
</dbReference>
<dbReference type="GO" id="GO:0006508">
    <property type="term" value="P:proteolysis"/>
    <property type="evidence" value="ECO:0007669"/>
    <property type="project" value="InterPro"/>
</dbReference>
<gene>
    <name evidence="8" type="ORF">LSALG_LOCUS8058</name>
</gene>
<organism evidence="8 9">
    <name type="scientific">Lactuca saligna</name>
    <name type="common">Willowleaf lettuce</name>
    <dbReference type="NCBI Taxonomy" id="75948"/>
    <lineage>
        <taxon>Eukaryota</taxon>
        <taxon>Viridiplantae</taxon>
        <taxon>Streptophyta</taxon>
        <taxon>Embryophyta</taxon>
        <taxon>Tracheophyta</taxon>
        <taxon>Spermatophyta</taxon>
        <taxon>Magnoliopsida</taxon>
        <taxon>eudicotyledons</taxon>
        <taxon>Gunneridae</taxon>
        <taxon>Pentapetalae</taxon>
        <taxon>asterids</taxon>
        <taxon>campanulids</taxon>
        <taxon>Asterales</taxon>
        <taxon>Asteraceae</taxon>
        <taxon>Cichorioideae</taxon>
        <taxon>Cichorieae</taxon>
        <taxon>Lactucinae</taxon>
        <taxon>Lactuca</taxon>
    </lineage>
</organism>
<reference evidence="8" key="1">
    <citation type="submission" date="2023-04" db="EMBL/GenBank/DDBJ databases">
        <authorList>
            <person name="Vijverberg K."/>
            <person name="Xiong W."/>
            <person name="Schranz E."/>
        </authorList>
    </citation>
    <scope>NUCLEOTIDE SEQUENCE</scope>
</reference>
<dbReference type="CDD" id="cd02120">
    <property type="entry name" value="PA_subtilisin_like"/>
    <property type="match status" value="1"/>
</dbReference>
<evidence type="ECO:0000256" key="2">
    <source>
        <dbReference type="ARBA" id="ARBA00022729"/>
    </source>
</evidence>
<protein>
    <recommendedName>
        <fullName evidence="10">Subtilisin-like protease</fullName>
    </recommendedName>
</protein>
<evidence type="ECO:0000259" key="6">
    <source>
        <dbReference type="Pfam" id="PF02225"/>
    </source>
</evidence>
<dbReference type="InterPro" id="IPR036852">
    <property type="entry name" value="Peptidase_S8/S53_dom_sf"/>
</dbReference>
<dbReference type="InterPro" id="IPR045051">
    <property type="entry name" value="SBT"/>
</dbReference>
<dbReference type="Pfam" id="PF17766">
    <property type="entry name" value="fn3_6"/>
    <property type="match status" value="1"/>
</dbReference>
<dbReference type="PANTHER" id="PTHR10795">
    <property type="entry name" value="PROPROTEIN CONVERTASE SUBTILISIN/KEXIN"/>
    <property type="match status" value="1"/>
</dbReference>
<evidence type="ECO:0000256" key="4">
    <source>
        <dbReference type="SAM" id="SignalP"/>
    </source>
</evidence>
<dbReference type="PROSITE" id="PS51892">
    <property type="entry name" value="SUBTILASE"/>
    <property type="match status" value="1"/>
</dbReference>
<dbReference type="Gene3D" id="3.50.30.30">
    <property type="match status" value="1"/>
</dbReference>
<evidence type="ECO:0000313" key="9">
    <source>
        <dbReference type="Proteomes" id="UP001177003"/>
    </source>
</evidence>
<dbReference type="Gene3D" id="2.60.40.2310">
    <property type="match status" value="1"/>
</dbReference>
<dbReference type="AlphaFoldDB" id="A0AA35Y735"/>
<evidence type="ECO:0000313" key="8">
    <source>
        <dbReference type="EMBL" id="CAI9267585.1"/>
    </source>
</evidence>
<evidence type="ECO:0000256" key="1">
    <source>
        <dbReference type="ARBA" id="ARBA00011073"/>
    </source>
</evidence>
<dbReference type="Gene3D" id="3.40.50.200">
    <property type="entry name" value="Peptidase S8/S53 domain"/>
    <property type="match status" value="1"/>
</dbReference>
<comment type="caution">
    <text evidence="3">Lacks conserved residue(s) required for the propagation of feature annotation.</text>
</comment>
<keyword evidence="2 4" id="KW-0732">Signal</keyword>
<feature type="chain" id="PRO_5041279108" description="Subtilisin-like protease" evidence="4">
    <location>
        <begin position="27"/>
        <end position="595"/>
    </location>
</feature>
<dbReference type="GO" id="GO:0004252">
    <property type="term" value="F:serine-type endopeptidase activity"/>
    <property type="evidence" value="ECO:0007669"/>
    <property type="project" value="InterPro"/>
</dbReference>
<evidence type="ECO:0000256" key="3">
    <source>
        <dbReference type="PROSITE-ProRule" id="PRU01240"/>
    </source>
</evidence>
<accession>A0AA35Y735</accession>
<dbReference type="InterPro" id="IPR041469">
    <property type="entry name" value="Subtilisin-like_FN3"/>
</dbReference>
<feature type="domain" description="Peptidase S8/S53" evidence="5">
    <location>
        <begin position="83"/>
        <end position="403"/>
    </location>
</feature>
<evidence type="ECO:0000259" key="5">
    <source>
        <dbReference type="Pfam" id="PF00082"/>
    </source>
</evidence>
<dbReference type="InterPro" id="IPR003137">
    <property type="entry name" value="PA_domain"/>
</dbReference>
<dbReference type="Pfam" id="PF00082">
    <property type="entry name" value="Peptidase_S8"/>
    <property type="match status" value="1"/>
</dbReference>
<dbReference type="Pfam" id="PF02225">
    <property type="entry name" value="PA"/>
    <property type="match status" value="1"/>
</dbReference>
<sequence>MSSIIAYVLVLITCTTIFQIPPTCKADDIELETYIVQLTSPQGQEFSQPRDLEEWYKSLLFSETVVSVSNEKPIMIHMYHHVITGFAAKMSAQQAKAMENMTEVLSIRSESMDAAIEDGVDVLSVSLGGPSSQFYEDIIVIASFAAMQKGIFVSCSAGNSGPYNSTLSNEAPWVLTVAASTIDRRIRTTVYLGNNKSYDGESLYQPKNFNHKFRPLVYPGKDGKLVDVKGKVVFCDGSRRCTSEHVKAAGGAAVILANDKHFGETTIAEAHVLPASDVGYGEGIEIKKYLNSTSSPVATILFHGTVLGINTAPELASFSSRGPNSASPGILKPDITGPGVNILAAWSKSDDNNTRNKAHFHVTYGTSMSCPHLAGVAALMKREHPDWSPAAIKSAIMTTASQVSLNNHAIVDQSDPRLLPTDVFGIGSGHVNPSKSNDPGLVFDIQPSDYIPYLCGLGYTQKQIELITNKKVSCSKTIPEAQLNYPSFAVSLKRGDSKTYSRTVTNVGMSNSTYTVGEIHVPHGVKLVVSTGTDTGFGLSQVHELSFTAVQQKVTYSITFSRDATAEVNGPYSQGHMTWVSGQYSVRTPFSFKFE</sequence>
<name>A0AA35Y735_LACSI</name>
<dbReference type="Proteomes" id="UP001177003">
    <property type="component" value="Chromosome 1"/>
</dbReference>
<keyword evidence="9" id="KW-1185">Reference proteome</keyword>
<feature type="signal peptide" evidence="4">
    <location>
        <begin position="1"/>
        <end position="26"/>
    </location>
</feature>
<evidence type="ECO:0000259" key="7">
    <source>
        <dbReference type="Pfam" id="PF17766"/>
    </source>
</evidence>
<dbReference type="EMBL" id="OX465077">
    <property type="protein sequence ID" value="CAI9267585.1"/>
    <property type="molecule type" value="Genomic_DNA"/>
</dbReference>
<dbReference type="InterPro" id="IPR000209">
    <property type="entry name" value="Peptidase_S8/S53_dom"/>
</dbReference>
<feature type="domain" description="Subtilisin-like protease fibronectin type-III" evidence="7">
    <location>
        <begin position="482"/>
        <end position="590"/>
    </location>
</feature>